<dbReference type="EMBL" id="FWFS01000008">
    <property type="protein sequence ID" value="SLN51832.1"/>
    <property type="molecule type" value="Genomic_DNA"/>
</dbReference>
<evidence type="ECO:0000313" key="2">
    <source>
        <dbReference type="Proteomes" id="UP000193862"/>
    </source>
</evidence>
<keyword evidence="2" id="KW-1185">Reference proteome</keyword>
<dbReference type="Proteomes" id="UP000193862">
    <property type="component" value="Unassembled WGS sequence"/>
</dbReference>
<dbReference type="RefSeq" id="WP_085836971.1">
    <property type="nucleotide sequence ID" value="NZ_FWFS01000008.1"/>
</dbReference>
<organism evidence="1 2">
    <name type="scientific">Aquimixticola soesokkakensis</name>
    <dbReference type="NCBI Taxonomy" id="1519096"/>
    <lineage>
        <taxon>Bacteria</taxon>
        <taxon>Pseudomonadati</taxon>
        <taxon>Pseudomonadota</taxon>
        <taxon>Alphaproteobacteria</taxon>
        <taxon>Rhodobacterales</taxon>
        <taxon>Paracoccaceae</taxon>
        <taxon>Aquimixticola</taxon>
    </lineage>
</organism>
<dbReference type="AlphaFoldDB" id="A0A1Y5SZB6"/>
<gene>
    <name evidence="1" type="ORF">AQS8620_02243</name>
</gene>
<evidence type="ECO:0000313" key="1">
    <source>
        <dbReference type="EMBL" id="SLN51832.1"/>
    </source>
</evidence>
<sequence>MFDHYQTNPVFVALPARDPLRIFVERHRDGLLSAAALLGGKRGVRLVQAIIQDLRASRDLSVKCARNLQTLLDLLSLNFCDDDAWDGELSFYDIDPMSPTVEEICLLTDGLRQVVLDAAK</sequence>
<proteinExistence type="predicted"/>
<accession>A0A1Y5SZB6</accession>
<protein>
    <submittedName>
        <fullName evidence="1">Uncharacterized protein</fullName>
    </submittedName>
</protein>
<dbReference type="OrthoDB" id="7728363at2"/>
<name>A0A1Y5SZB6_9RHOB</name>
<reference evidence="1 2" key="1">
    <citation type="submission" date="2017-03" db="EMBL/GenBank/DDBJ databases">
        <authorList>
            <person name="Afonso C.L."/>
            <person name="Miller P.J."/>
            <person name="Scott M.A."/>
            <person name="Spackman E."/>
            <person name="Goraichik I."/>
            <person name="Dimitrov K.M."/>
            <person name="Suarez D.L."/>
            <person name="Swayne D.E."/>
        </authorList>
    </citation>
    <scope>NUCLEOTIDE SEQUENCE [LARGE SCALE GENOMIC DNA]</scope>
    <source>
        <strain evidence="1 2">CECT 8620</strain>
    </source>
</reference>